<evidence type="ECO:0000313" key="10">
    <source>
        <dbReference type="Proteomes" id="UP000198923"/>
    </source>
</evidence>
<feature type="domain" description="Glucose-methanol-choline oxidoreductase N-terminal" evidence="8">
    <location>
        <begin position="245"/>
        <end position="259"/>
    </location>
</feature>
<evidence type="ECO:0000256" key="1">
    <source>
        <dbReference type="ARBA" id="ARBA00001974"/>
    </source>
</evidence>
<dbReference type="InterPro" id="IPR036188">
    <property type="entry name" value="FAD/NAD-bd_sf"/>
</dbReference>
<keyword evidence="10" id="KW-1185">Reference proteome</keyword>
<dbReference type="SUPFAM" id="SSF51905">
    <property type="entry name" value="FAD/NAD(P)-binding domain"/>
    <property type="match status" value="1"/>
</dbReference>
<feature type="binding site" evidence="5">
    <location>
        <begin position="93"/>
        <end position="96"/>
    </location>
    <ligand>
        <name>FAD</name>
        <dbReference type="ChEBI" id="CHEBI:57692"/>
    </ligand>
</feature>
<sequence>MGTEQAFDFVIVGGGAAGAVLANRLATGTTARVLLLEAGPDIEEARIADPERWASLQGTELDWDFRTSPQPELKDRVVRCPRGRMLGGSTSMNAMVWIRGDRRDFDSWGIPGWGSEELWPAFERAESVDESGTGFRMTRREGRHPWCRSFVQAAEESGFPFVPDFHQGQLTGVGYYSVTAWEGRRQSAKDAYLTPAAGRPNLTVRTGAEVSRLVIHGDRVTGVEYRRGGTSEVVGVTHEVLLAAGAVGSPHLLFLSGVGPAGRLRELGLDQHVDLPGVGENLHDHIALSVAFTAADADPAASRSGLGEAGLFAGDRHHVWLGPSTDADGRFFSLAVGLTHPASRGRLVWQADRSPVPDPGYLSSSADLEDLAEGVSLIVDLAHTAALRPLWGGAPPEVLKADRATVADYVRHSAGTQFHLVGTCRMGTDDLAVVAPDLRVRGLANVRVADVSVLPEITTGGPQAPAYAVAEQAAELICVEYSG</sequence>
<organism evidence="9 10">
    <name type="scientific">Sinosporangium album</name>
    <dbReference type="NCBI Taxonomy" id="504805"/>
    <lineage>
        <taxon>Bacteria</taxon>
        <taxon>Bacillati</taxon>
        <taxon>Actinomycetota</taxon>
        <taxon>Actinomycetes</taxon>
        <taxon>Streptosporangiales</taxon>
        <taxon>Streptosporangiaceae</taxon>
        <taxon>Sinosporangium</taxon>
    </lineage>
</organism>
<dbReference type="Proteomes" id="UP000198923">
    <property type="component" value="Unassembled WGS sequence"/>
</dbReference>
<keyword evidence="3 6" id="KW-0285">Flavoprotein</keyword>
<dbReference type="GO" id="GO:0050660">
    <property type="term" value="F:flavin adenine dinucleotide binding"/>
    <property type="evidence" value="ECO:0007669"/>
    <property type="project" value="InterPro"/>
</dbReference>
<accession>A0A1G7YQX8</accession>
<evidence type="ECO:0000256" key="3">
    <source>
        <dbReference type="ARBA" id="ARBA00022630"/>
    </source>
</evidence>
<evidence type="ECO:0000256" key="2">
    <source>
        <dbReference type="ARBA" id="ARBA00010790"/>
    </source>
</evidence>
<dbReference type="RefSeq" id="WP_093170594.1">
    <property type="nucleotide sequence ID" value="NZ_FNCN01000010.1"/>
</dbReference>
<dbReference type="Gene3D" id="3.30.560.10">
    <property type="entry name" value="Glucose Oxidase, domain 3"/>
    <property type="match status" value="1"/>
</dbReference>
<proteinExistence type="inferred from homology"/>
<evidence type="ECO:0000256" key="6">
    <source>
        <dbReference type="RuleBase" id="RU003968"/>
    </source>
</evidence>
<dbReference type="STRING" id="504805.SAMN05421505_11032"/>
<comment type="cofactor">
    <cofactor evidence="1 5">
        <name>FAD</name>
        <dbReference type="ChEBI" id="CHEBI:57692"/>
    </cofactor>
</comment>
<dbReference type="PANTHER" id="PTHR11552">
    <property type="entry name" value="GLUCOSE-METHANOL-CHOLINE GMC OXIDOREDUCTASE"/>
    <property type="match status" value="1"/>
</dbReference>
<feature type="binding site" evidence="5">
    <location>
        <position position="210"/>
    </location>
    <ligand>
        <name>FAD</name>
        <dbReference type="ChEBI" id="CHEBI:57692"/>
    </ligand>
</feature>
<protein>
    <submittedName>
        <fullName evidence="9">Choline dehydrogenase</fullName>
    </submittedName>
</protein>
<dbReference type="Pfam" id="PF00732">
    <property type="entry name" value="GMC_oxred_N"/>
    <property type="match status" value="1"/>
</dbReference>
<evidence type="ECO:0000256" key="4">
    <source>
        <dbReference type="ARBA" id="ARBA00022827"/>
    </source>
</evidence>
<dbReference type="Pfam" id="PF05199">
    <property type="entry name" value="GMC_oxred_C"/>
    <property type="match status" value="1"/>
</dbReference>
<reference evidence="9 10" key="1">
    <citation type="submission" date="2016-10" db="EMBL/GenBank/DDBJ databases">
        <authorList>
            <person name="de Groot N.N."/>
        </authorList>
    </citation>
    <scope>NUCLEOTIDE SEQUENCE [LARGE SCALE GENOMIC DNA]</scope>
    <source>
        <strain evidence="9 10">CPCC 201354</strain>
    </source>
</reference>
<dbReference type="GO" id="GO:0016614">
    <property type="term" value="F:oxidoreductase activity, acting on CH-OH group of donors"/>
    <property type="evidence" value="ECO:0007669"/>
    <property type="project" value="InterPro"/>
</dbReference>
<dbReference type="InterPro" id="IPR000172">
    <property type="entry name" value="GMC_OxRdtase_N"/>
</dbReference>
<name>A0A1G7YQX8_9ACTN</name>
<dbReference type="OrthoDB" id="9785276at2"/>
<dbReference type="PIRSF" id="PIRSF000137">
    <property type="entry name" value="Alcohol_oxidase"/>
    <property type="match status" value="1"/>
</dbReference>
<feature type="binding site" evidence="5">
    <location>
        <begin position="462"/>
        <end position="463"/>
    </location>
    <ligand>
        <name>FAD</name>
        <dbReference type="ChEBI" id="CHEBI:57692"/>
    </ligand>
</feature>
<evidence type="ECO:0000259" key="8">
    <source>
        <dbReference type="PROSITE" id="PS00624"/>
    </source>
</evidence>
<dbReference type="Gene3D" id="3.50.50.60">
    <property type="entry name" value="FAD/NAD(P)-binding domain"/>
    <property type="match status" value="1"/>
</dbReference>
<evidence type="ECO:0000256" key="5">
    <source>
        <dbReference type="PIRSR" id="PIRSR000137-2"/>
    </source>
</evidence>
<dbReference type="EMBL" id="FNCN01000010">
    <property type="protein sequence ID" value="SDG98972.1"/>
    <property type="molecule type" value="Genomic_DNA"/>
</dbReference>
<evidence type="ECO:0000313" key="9">
    <source>
        <dbReference type="EMBL" id="SDG98972.1"/>
    </source>
</evidence>
<comment type="similarity">
    <text evidence="2 6">Belongs to the GMC oxidoreductase family.</text>
</comment>
<feature type="domain" description="Glucose-methanol-choline oxidoreductase N-terminal" evidence="7">
    <location>
        <begin position="83"/>
        <end position="106"/>
    </location>
</feature>
<dbReference type="AlphaFoldDB" id="A0A1G7YQX8"/>
<evidence type="ECO:0000259" key="7">
    <source>
        <dbReference type="PROSITE" id="PS00623"/>
    </source>
</evidence>
<dbReference type="InterPro" id="IPR007867">
    <property type="entry name" value="GMC_OxRtase_C"/>
</dbReference>
<dbReference type="SUPFAM" id="SSF54373">
    <property type="entry name" value="FAD-linked reductases, C-terminal domain"/>
    <property type="match status" value="1"/>
</dbReference>
<dbReference type="InterPro" id="IPR012132">
    <property type="entry name" value="GMC_OxRdtase"/>
</dbReference>
<dbReference type="PROSITE" id="PS00624">
    <property type="entry name" value="GMC_OXRED_2"/>
    <property type="match status" value="1"/>
</dbReference>
<gene>
    <name evidence="9" type="ORF">SAMN05421505_11032</name>
</gene>
<keyword evidence="4 5" id="KW-0274">FAD</keyword>
<dbReference type="PANTHER" id="PTHR11552:SF147">
    <property type="entry name" value="CHOLINE DEHYDROGENASE, MITOCHONDRIAL"/>
    <property type="match status" value="1"/>
</dbReference>
<dbReference type="PROSITE" id="PS00623">
    <property type="entry name" value="GMC_OXRED_1"/>
    <property type="match status" value="1"/>
</dbReference>